<evidence type="ECO:0000313" key="2">
    <source>
        <dbReference type="EMBL" id="MFC4620420.1"/>
    </source>
</evidence>
<accession>A0ABV9GUW5</accession>
<dbReference type="SMART" id="SM00860">
    <property type="entry name" value="SMI1_KNR4"/>
    <property type="match status" value="1"/>
</dbReference>
<protein>
    <submittedName>
        <fullName evidence="2">SMI1/KNR4 family protein</fullName>
    </submittedName>
</protein>
<dbReference type="Proteomes" id="UP001596022">
    <property type="component" value="Unassembled WGS sequence"/>
</dbReference>
<dbReference type="InterPro" id="IPR018958">
    <property type="entry name" value="Knr4/Smi1-like_dom"/>
</dbReference>
<feature type="domain" description="Knr4/Smi1-like" evidence="1">
    <location>
        <begin position="14"/>
        <end position="145"/>
    </location>
</feature>
<comment type="caution">
    <text evidence="2">The sequence shown here is derived from an EMBL/GenBank/DDBJ whole genome shotgun (WGS) entry which is preliminary data.</text>
</comment>
<dbReference type="EMBL" id="JBHSFW010000021">
    <property type="protein sequence ID" value="MFC4620420.1"/>
    <property type="molecule type" value="Genomic_DNA"/>
</dbReference>
<organism evidence="2 3">
    <name type="scientific">Camelliibacillus cellulosilyticus</name>
    <dbReference type="NCBI Taxonomy" id="2174486"/>
    <lineage>
        <taxon>Bacteria</taxon>
        <taxon>Bacillati</taxon>
        <taxon>Bacillota</taxon>
        <taxon>Bacilli</taxon>
        <taxon>Bacillales</taxon>
        <taxon>Sporolactobacillaceae</taxon>
        <taxon>Camelliibacillus</taxon>
    </lineage>
</organism>
<evidence type="ECO:0000259" key="1">
    <source>
        <dbReference type="SMART" id="SM00860"/>
    </source>
</evidence>
<dbReference type="SUPFAM" id="SSF160631">
    <property type="entry name" value="SMI1/KNR4-like"/>
    <property type="match status" value="1"/>
</dbReference>
<proteinExistence type="predicted"/>
<name>A0ABV9GUW5_9BACL</name>
<reference evidence="3" key="1">
    <citation type="journal article" date="2019" name="Int. J. Syst. Evol. Microbiol.">
        <title>The Global Catalogue of Microorganisms (GCM) 10K type strain sequencing project: providing services to taxonomists for standard genome sequencing and annotation.</title>
        <authorList>
            <consortium name="The Broad Institute Genomics Platform"/>
            <consortium name="The Broad Institute Genome Sequencing Center for Infectious Disease"/>
            <person name="Wu L."/>
            <person name="Ma J."/>
        </authorList>
    </citation>
    <scope>NUCLEOTIDE SEQUENCE [LARGE SCALE GENOMIC DNA]</scope>
    <source>
        <strain evidence="3">CGMCC 1.16306</strain>
    </source>
</reference>
<evidence type="ECO:0000313" key="3">
    <source>
        <dbReference type="Proteomes" id="UP001596022"/>
    </source>
</evidence>
<keyword evidence="3" id="KW-1185">Reference proteome</keyword>
<dbReference type="Gene3D" id="3.40.1580.10">
    <property type="entry name" value="SMI1/KNR4-like"/>
    <property type="match status" value="1"/>
</dbReference>
<dbReference type="RefSeq" id="WP_376847529.1">
    <property type="nucleotide sequence ID" value="NZ_JBHSFW010000021.1"/>
</dbReference>
<gene>
    <name evidence="2" type="ORF">ACFO4N_17100</name>
</gene>
<sequence length="155" mass="18786">MFDHLQWKCREKFKLKESDIKRIEVNWGIEFPNDFKEVVVKYHGCRPEQDVFRMNDKEETFNFLLSFSKEDEYNYILSTYEGVKDRLIDKVYPFANDPGGNLFCFDYRKSDMNPQIVFWDHEVAFEDPEKAITYLCDSFTELLLNLHEYEDEEDE</sequence>
<dbReference type="Pfam" id="PF09346">
    <property type="entry name" value="SMI1_KNR4"/>
    <property type="match status" value="1"/>
</dbReference>
<dbReference type="InterPro" id="IPR037883">
    <property type="entry name" value="Knr4/Smi1-like_sf"/>
</dbReference>